<comment type="caution">
    <text evidence="1">The sequence shown here is derived from an EMBL/GenBank/DDBJ whole genome shotgun (WGS) entry which is preliminary data.</text>
</comment>
<proteinExistence type="predicted"/>
<evidence type="ECO:0000313" key="1">
    <source>
        <dbReference type="EMBL" id="KAK3078906.1"/>
    </source>
</evidence>
<sequence length="675" mass="71395">MKTMQLQHGGDLVTEPARHASHRVESSPTKSPCPHAGQAPATRSPHGIRSYRSPSKPAQVVGNASPVSRICHTEHNRNAPSALASEWRWSVDDSHYDPKDPYFADDQKPAPTSGDAVVYKGNAVASHPAGPDVCEKQMACLQHASGFTPINAQATTTSEHVGLATAKRLPQEAIARVGIVNAKRLSQQAIETASQSTSQDAQPLVAHEDGVLDISKLAERCTSVPILDASGNKSEPSGKKAKQMKPNSAPSSTKQDSVKATKYARKTGTGVLRYPHGVSDKSTASPGFVFRRVSDDVAKGRKGKPRREASETLPVAQLPSEPPANAIENAKIFGTDPEGPLLDSRSGATAEGCRSITDKRVDTDTTAGDDHALTSGEPQTIPTGPTIPDHQNSLAYLISTEEDFSTQAAVLLARRGMQEHLISPVKDSNFFATSDATPDGPGSTELRRPGASGAITPFRTFNSPPGESGLEQPETQVQISTQALVDAAEDLAFSTVKKPKQERKKKASFAPSLTGCGPDNSGTESPEISGFLDASTPMVERSGIPDNKTVSGGSRKSNRLSNGKALLSALSAQKAYAPKAEPPMSSPATSSQLQRAKNTSSFLTLSGSQRQEDASLSCQEGQAKRLLDDIDINAALEDAGSFLQSWDLEAEMAVMKKNAGNTVSSSAERRMVEAG</sequence>
<name>A0ACC3DQN1_9PEZI</name>
<evidence type="ECO:0000313" key="2">
    <source>
        <dbReference type="Proteomes" id="UP001186974"/>
    </source>
</evidence>
<protein>
    <submittedName>
        <fullName evidence="1">Uncharacterized protein</fullName>
    </submittedName>
</protein>
<reference evidence="1" key="1">
    <citation type="submission" date="2024-09" db="EMBL/GenBank/DDBJ databases">
        <title>Black Yeasts Isolated from many extreme environments.</title>
        <authorList>
            <person name="Coleine C."/>
            <person name="Stajich J.E."/>
            <person name="Selbmann L."/>
        </authorList>
    </citation>
    <scope>NUCLEOTIDE SEQUENCE</scope>
    <source>
        <strain evidence="1">CCFEE 5737</strain>
    </source>
</reference>
<dbReference type="EMBL" id="JAWDJW010001526">
    <property type="protein sequence ID" value="KAK3078906.1"/>
    <property type="molecule type" value="Genomic_DNA"/>
</dbReference>
<organism evidence="1 2">
    <name type="scientific">Coniosporium uncinatum</name>
    <dbReference type="NCBI Taxonomy" id="93489"/>
    <lineage>
        <taxon>Eukaryota</taxon>
        <taxon>Fungi</taxon>
        <taxon>Dikarya</taxon>
        <taxon>Ascomycota</taxon>
        <taxon>Pezizomycotina</taxon>
        <taxon>Dothideomycetes</taxon>
        <taxon>Dothideomycetes incertae sedis</taxon>
        <taxon>Coniosporium</taxon>
    </lineage>
</organism>
<dbReference type="Proteomes" id="UP001186974">
    <property type="component" value="Unassembled WGS sequence"/>
</dbReference>
<keyword evidence="2" id="KW-1185">Reference proteome</keyword>
<gene>
    <name evidence="1" type="ORF">LTS18_006319</name>
</gene>
<accession>A0ACC3DQN1</accession>